<evidence type="ECO:0000256" key="1">
    <source>
        <dbReference type="SAM" id="MobiDB-lite"/>
    </source>
</evidence>
<organism evidence="2 3">
    <name type="scientific">Kouleothrix aurantiaca</name>
    <dbReference type="NCBI Taxonomy" id="186479"/>
    <lineage>
        <taxon>Bacteria</taxon>
        <taxon>Bacillati</taxon>
        <taxon>Chloroflexota</taxon>
        <taxon>Chloroflexia</taxon>
        <taxon>Chloroflexales</taxon>
        <taxon>Roseiflexineae</taxon>
        <taxon>Roseiflexaceae</taxon>
        <taxon>Kouleothrix</taxon>
    </lineage>
</organism>
<proteinExistence type="predicted"/>
<sequence>MAAPATRSTSAPPGIIAPADPELSTDTVNVAVSRPILLRIKRYALILQEQGGPGTQRSVAERMLNAYLDSASPPIDLPRTELVVQAPSGTIALGRALVLRLKRYTLDLEEQLGRTVAMREVADAIFNAALKEAGIPAGPEQPQPGP</sequence>
<comment type="caution">
    <text evidence="2">The sequence shown here is derived from an EMBL/GenBank/DDBJ whole genome shotgun (WGS) entry which is preliminary data.</text>
</comment>
<dbReference type="EMBL" id="LJCR01000228">
    <property type="protein sequence ID" value="KPV53568.1"/>
    <property type="molecule type" value="Genomic_DNA"/>
</dbReference>
<feature type="compositionally biased region" description="Low complexity" evidence="1">
    <location>
        <begin position="1"/>
        <end position="13"/>
    </location>
</feature>
<name>A0A0P9DCR2_9CHLR</name>
<keyword evidence="3" id="KW-1185">Reference proteome</keyword>
<dbReference type="Proteomes" id="UP000050509">
    <property type="component" value="Unassembled WGS sequence"/>
</dbReference>
<evidence type="ECO:0000313" key="3">
    <source>
        <dbReference type="Proteomes" id="UP000050509"/>
    </source>
</evidence>
<accession>A0A0P9DCR2</accession>
<reference evidence="2 3" key="1">
    <citation type="submission" date="2015-09" db="EMBL/GenBank/DDBJ databases">
        <title>Draft genome sequence of Kouleothrix aurantiaca JCM 19913.</title>
        <authorList>
            <person name="Hemp J."/>
        </authorList>
    </citation>
    <scope>NUCLEOTIDE SEQUENCE [LARGE SCALE GENOMIC DNA]</scope>
    <source>
        <strain evidence="2 3">COM-B</strain>
    </source>
</reference>
<feature type="region of interest" description="Disordered" evidence="1">
    <location>
        <begin position="1"/>
        <end position="20"/>
    </location>
</feature>
<protein>
    <submittedName>
        <fullName evidence="2">Uncharacterized protein</fullName>
    </submittedName>
</protein>
<dbReference type="AlphaFoldDB" id="A0A0P9DCR2"/>
<gene>
    <name evidence="2" type="ORF">SE17_08900</name>
</gene>
<evidence type="ECO:0000313" key="2">
    <source>
        <dbReference type="EMBL" id="KPV53568.1"/>
    </source>
</evidence>